<sequence>MEGGNNGNVDPATPRQVITYQEGSGGPFRRWEPGHRIRPCDCWRTYSYPNRVVLAIDDERRRLAGANRRARIEIQRMRGIVRMQADRIQELQEDILMEQERTNAFREQLQVVNGRLTRVVREVNARARSIIDECGALLHGVIDTNVPVEGQGDGARREGDATSSAHENESTGSVMD</sequence>
<feature type="compositionally biased region" description="Polar residues" evidence="1">
    <location>
        <begin position="161"/>
        <end position="176"/>
    </location>
</feature>
<accession>A0A6P6VY48</accession>
<name>A0A6P6VY48_COFAR</name>
<reference evidence="2" key="1">
    <citation type="journal article" date="2025" name="Foods">
        <title>Unveiling the Microbial Signatures of Arabica Coffee Cherries: Insights into Ripeness Specific Diversity, Functional Traits, and Implications for Quality and Safety.</title>
        <authorList>
            <consortium name="RefSeq"/>
            <person name="Tenea G.N."/>
            <person name="Cifuentes V."/>
            <person name="Reyes P."/>
            <person name="Cevallos-Vallejos M."/>
        </authorList>
    </citation>
    <scope>NUCLEOTIDE SEQUENCE [LARGE SCALE GENOMIC DNA]</scope>
</reference>
<proteinExistence type="predicted"/>
<reference evidence="3" key="2">
    <citation type="submission" date="2025-08" db="UniProtKB">
        <authorList>
            <consortium name="RefSeq"/>
        </authorList>
    </citation>
    <scope>IDENTIFICATION</scope>
    <source>
        <tissue evidence="3">Leaves</tissue>
    </source>
</reference>
<dbReference type="AlphaFoldDB" id="A0A6P6VY48"/>
<keyword evidence="2" id="KW-1185">Reference proteome</keyword>
<protein>
    <submittedName>
        <fullName evidence="3">Uncharacterized protein</fullName>
    </submittedName>
</protein>
<dbReference type="RefSeq" id="XP_027107535.1">
    <property type="nucleotide sequence ID" value="XM_027251734.2"/>
</dbReference>
<dbReference type="GeneID" id="113727516"/>
<evidence type="ECO:0000313" key="2">
    <source>
        <dbReference type="Proteomes" id="UP001652660"/>
    </source>
</evidence>
<evidence type="ECO:0000256" key="1">
    <source>
        <dbReference type="SAM" id="MobiDB-lite"/>
    </source>
</evidence>
<evidence type="ECO:0000313" key="3">
    <source>
        <dbReference type="RefSeq" id="XP_027107535.1"/>
    </source>
</evidence>
<dbReference type="Proteomes" id="UP001652660">
    <property type="component" value="Chromosome 2c"/>
</dbReference>
<organism evidence="2 3">
    <name type="scientific">Coffea arabica</name>
    <name type="common">Arabian coffee</name>
    <dbReference type="NCBI Taxonomy" id="13443"/>
    <lineage>
        <taxon>Eukaryota</taxon>
        <taxon>Viridiplantae</taxon>
        <taxon>Streptophyta</taxon>
        <taxon>Embryophyta</taxon>
        <taxon>Tracheophyta</taxon>
        <taxon>Spermatophyta</taxon>
        <taxon>Magnoliopsida</taxon>
        <taxon>eudicotyledons</taxon>
        <taxon>Gunneridae</taxon>
        <taxon>Pentapetalae</taxon>
        <taxon>asterids</taxon>
        <taxon>lamiids</taxon>
        <taxon>Gentianales</taxon>
        <taxon>Rubiaceae</taxon>
        <taxon>Ixoroideae</taxon>
        <taxon>Gardenieae complex</taxon>
        <taxon>Bertiereae - Coffeeae clade</taxon>
        <taxon>Coffeeae</taxon>
        <taxon>Coffea</taxon>
    </lineage>
</organism>
<feature type="region of interest" description="Disordered" evidence="1">
    <location>
        <begin position="147"/>
        <end position="176"/>
    </location>
</feature>
<gene>
    <name evidence="3" type="primary">LOC113727516</name>
</gene>